<protein>
    <submittedName>
        <fullName evidence="4">TerD domain-containing protein</fullName>
    </submittedName>
</protein>
<dbReference type="PANTHER" id="PTHR32097:SF3">
    <property type="entry name" value="TELLURITE RESISTANCE PROTEIN"/>
    <property type="match status" value="1"/>
</dbReference>
<proteinExistence type="predicted"/>
<dbReference type="InterPro" id="IPR051324">
    <property type="entry name" value="Stress/Tellurium_Resist"/>
</dbReference>
<dbReference type="GO" id="GO:0046690">
    <property type="term" value="P:response to tellurium ion"/>
    <property type="evidence" value="ECO:0007669"/>
    <property type="project" value="UniProtKB-KW"/>
</dbReference>
<feature type="compositionally biased region" description="Pro residues" evidence="2">
    <location>
        <begin position="178"/>
        <end position="200"/>
    </location>
</feature>
<sequence>MANLTPGGNASLITSTPRVSVTWSARGSAASDLDVSAFVLRANGKVGGDADMVFFNQPSTRGVSAGPFAQASGDALETRIAFDLPALAADIEKIAITATLPAGVAFAGMPFVRIAVADGAEIIGFDVPTSGMKEQALIVGELYRRNGAWKFRAVGQGFFGGLEPLAKSFGVDVAAPAAPAPSATPPPAPPPAAPPPPAPPKISLSKISLTKEKPGINLSKPSGSFGEIKVNLNWNRGGSPPQRSGGFGGLFGGGARSARGGIDLDLGCLFKLKDGYMGVVQALGNAFGSYEGEPFIQLASDDRTGASTDGEWIRVNGRQWSQIDKILVFASIYEGVPNWASTDGVVTVFMPGQPEIEVRLVEGRSGKTCCAVAMIENVGDAMRISRLDTYFAAVDEMDRAYRWGLRWSAGSKD</sequence>
<dbReference type="Proteomes" id="UP000825701">
    <property type="component" value="Chromosome"/>
</dbReference>
<keyword evidence="5" id="KW-1185">Reference proteome</keyword>
<dbReference type="RefSeq" id="WP_261403814.1">
    <property type="nucleotide sequence ID" value="NZ_CP081869.1"/>
</dbReference>
<reference evidence="4" key="1">
    <citation type="submission" date="2021-08" db="EMBL/GenBank/DDBJ databases">
        <authorList>
            <person name="Zhang H."/>
            <person name="Xu M."/>
            <person name="Yu Z."/>
            <person name="Yang L."/>
            <person name="Cai Y."/>
        </authorList>
    </citation>
    <scope>NUCLEOTIDE SEQUENCE</scope>
    <source>
        <strain evidence="4">CHL1</strain>
    </source>
</reference>
<dbReference type="KEGG" id="cmet:K6K41_02705"/>
<feature type="domain" description="TerD" evidence="3">
    <location>
        <begin position="3"/>
        <end position="169"/>
    </location>
</feature>
<keyword evidence="1" id="KW-0778">Tellurium resistance</keyword>
<dbReference type="InterPro" id="IPR003325">
    <property type="entry name" value="TerD"/>
</dbReference>
<evidence type="ECO:0000256" key="2">
    <source>
        <dbReference type="SAM" id="MobiDB-lite"/>
    </source>
</evidence>
<dbReference type="Gene3D" id="2.60.60.30">
    <property type="entry name" value="sav2460 like domains"/>
    <property type="match status" value="2"/>
</dbReference>
<accession>A0A9E6RCD4</accession>
<dbReference type="InterPro" id="IPR017115">
    <property type="entry name" value="Tellurite_resistance_TerA"/>
</dbReference>
<dbReference type="AlphaFoldDB" id="A0A9E6RCD4"/>
<feature type="region of interest" description="Disordered" evidence="2">
    <location>
        <begin position="177"/>
        <end position="203"/>
    </location>
</feature>
<dbReference type="CDD" id="cd06974">
    <property type="entry name" value="TerD_like"/>
    <property type="match status" value="2"/>
</dbReference>
<evidence type="ECO:0000259" key="3">
    <source>
        <dbReference type="Pfam" id="PF02342"/>
    </source>
</evidence>
<evidence type="ECO:0000313" key="4">
    <source>
        <dbReference type="EMBL" id="QZO00643.1"/>
    </source>
</evidence>
<dbReference type="EMBL" id="CP081869">
    <property type="protein sequence ID" value="QZO00643.1"/>
    <property type="molecule type" value="Genomic_DNA"/>
</dbReference>
<gene>
    <name evidence="4" type="ORF">K6K41_02705</name>
</gene>
<evidence type="ECO:0000256" key="1">
    <source>
        <dbReference type="ARBA" id="ARBA00022686"/>
    </source>
</evidence>
<organism evidence="4 5">
    <name type="scientific">Chenggangzhangella methanolivorans</name>
    <dbReference type="NCBI Taxonomy" id="1437009"/>
    <lineage>
        <taxon>Bacteria</taxon>
        <taxon>Pseudomonadati</taxon>
        <taxon>Pseudomonadota</taxon>
        <taxon>Alphaproteobacteria</taxon>
        <taxon>Hyphomicrobiales</taxon>
        <taxon>Methylopilaceae</taxon>
        <taxon>Chenggangzhangella</taxon>
    </lineage>
</organism>
<dbReference type="PANTHER" id="PTHR32097">
    <property type="entry name" value="CAMP-BINDING PROTEIN 1-RELATED"/>
    <property type="match status" value="1"/>
</dbReference>
<dbReference type="Pfam" id="PF02342">
    <property type="entry name" value="TerD"/>
    <property type="match status" value="1"/>
</dbReference>
<evidence type="ECO:0000313" key="5">
    <source>
        <dbReference type="Proteomes" id="UP000825701"/>
    </source>
</evidence>
<dbReference type="PIRSF" id="PIRSF037118">
    <property type="entry name" value="Tellurite_resistance_TerA"/>
    <property type="match status" value="1"/>
</dbReference>
<name>A0A9E6RCD4_9HYPH</name>